<evidence type="ECO:0000313" key="2">
    <source>
        <dbReference type="Proteomes" id="UP001162992"/>
    </source>
</evidence>
<comment type="caution">
    <text evidence="1">The sequence shown here is derived from an EMBL/GenBank/DDBJ whole genome shotgun (WGS) entry which is preliminary data.</text>
</comment>
<dbReference type="Proteomes" id="UP001162992">
    <property type="component" value="Chromosome 2"/>
</dbReference>
<reference evidence="2" key="1">
    <citation type="journal article" date="2024" name="Proc. Natl. Acad. Sci. U.S.A.">
        <title>Extraordinary preservation of gene collinearity over three hundred million years revealed in homosporous lycophytes.</title>
        <authorList>
            <person name="Li C."/>
            <person name="Wickell D."/>
            <person name="Kuo L.Y."/>
            <person name="Chen X."/>
            <person name="Nie B."/>
            <person name="Liao X."/>
            <person name="Peng D."/>
            <person name="Ji J."/>
            <person name="Jenkins J."/>
            <person name="Williams M."/>
            <person name="Shu S."/>
            <person name="Plott C."/>
            <person name="Barry K."/>
            <person name="Rajasekar S."/>
            <person name="Grimwood J."/>
            <person name="Han X."/>
            <person name="Sun S."/>
            <person name="Hou Z."/>
            <person name="He W."/>
            <person name="Dai G."/>
            <person name="Sun C."/>
            <person name="Schmutz J."/>
            <person name="Leebens-Mack J.H."/>
            <person name="Li F.W."/>
            <person name="Wang L."/>
        </authorList>
    </citation>
    <scope>NUCLEOTIDE SEQUENCE [LARGE SCALE GENOMIC DNA]</scope>
    <source>
        <strain evidence="2">cv. PW_Plant_1</strain>
    </source>
</reference>
<gene>
    <name evidence="1" type="ORF">O6H91_02G059700</name>
</gene>
<name>A0ACC2EGB7_DIPCM</name>
<dbReference type="EMBL" id="CM055093">
    <property type="protein sequence ID" value="KAJ7565420.1"/>
    <property type="molecule type" value="Genomic_DNA"/>
</dbReference>
<protein>
    <submittedName>
        <fullName evidence="1">Uncharacterized protein</fullName>
    </submittedName>
</protein>
<accession>A0ACC2EGB7</accession>
<sequence>MFHQTHELRCRGSSEQEPRCNLISNWGYHREDHLPASTVSSYPPRLRNGNPCREEAAVTEWQAKRLEIEIETEATGGLLVEFLLRAARAVATGDWALATEALATLGGMISPRGDAAERVGTHFANALVSKMTRRLHSSTKGYCAQQIQQLQQKNSSHDPEDRFHAYLALNKLTPFIRFAHLTANQAILEAVEMAEEIHIVDLDIMQGVQWPPLMQALTVRAGGPPRLLSITGMGSSVAVLNKTGARLTNFANSLGIPFAFHTLPGGIEALTPASLRRKGGEALVVNSMMQLPRLLENDTATLRSVLQAVHLLAPEVVTVAERHFSPRRNLNGYHQFLETFSEALRHYSAIFDSLDATLPPTSLDRLSIEESWLGKEIVELICLQDTVSTENCEQNLHWKVFMERVGFKIASQSEFAMAQARLLLKLCYPADGYQLVADAAGCLLLGWQNTPLFSVSAWKQHPVQGL</sequence>
<organism evidence="1 2">
    <name type="scientific">Diphasiastrum complanatum</name>
    <name type="common">Issler's clubmoss</name>
    <name type="synonym">Lycopodium complanatum</name>
    <dbReference type="NCBI Taxonomy" id="34168"/>
    <lineage>
        <taxon>Eukaryota</taxon>
        <taxon>Viridiplantae</taxon>
        <taxon>Streptophyta</taxon>
        <taxon>Embryophyta</taxon>
        <taxon>Tracheophyta</taxon>
        <taxon>Lycopodiopsida</taxon>
        <taxon>Lycopodiales</taxon>
        <taxon>Lycopodiaceae</taxon>
        <taxon>Lycopodioideae</taxon>
        <taxon>Diphasiastrum</taxon>
    </lineage>
</organism>
<proteinExistence type="predicted"/>
<keyword evidence="2" id="KW-1185">Reference proteome</keyword>
<evidence type="ECO:0000313" key="1">
    <source>
        <dbReference type="EMBL" id="KAJ7565420.1"/>
    </source>
</evidence>